<name>A0AAN8E500_CHAGU</name>
<sequence>MHLLMSYVGCIGSLMADSGIVEVLSSSFGGVLKMLIGKKFPENVRALRMLVEELFKPVFEKHELERMDDLMKILEDAA</sequence>
<dbReference type="EMBL" id="JAURVH010001516">
    <property type="protein sequence ID" value="KAK5930373.1"/>
    <property type="molecule type" value="Genomic_DNA"/>
</dbReference>
<comment type="caution">
    <text evidence="1">The sequence shown here is derived from an EMBL/GenBank/DDBJ whole genome shotgun (WGS) entry which is preliminary data.</text>
</comment>
<accession>A0AAN8E500</accession>
<protein>
    <submittedName>
        <fullName evidence="1">Uncharacterized protein</fullName>
    </submittedName>
</protein>
<dbReference type="Proteomes" id="UP001331515">
    <property type="component" value="Unassembled WGS sequence"/>
</dbReference>
<keyword evidence="2" id="KW-1185">Reference proteome</keyword>
<proteinExistence type="predicted"/>
<gene>
    <name evidence="1" type="ORF">CgunFtcFv8_026610</name>
</gene>
<evidence type="ECO:0000313" key="1">
    <source>
        <dbReference type="EMBL" id="KAK5930373.1"/>
    </source>
</evidence>
<organism evidence="1 2">
    <name type="scientific">Champsocephalus gunnari</name>
    <name type="common">Mackerel icefish</name>
    <dbReference type="NCBI Taxonomy" id="52237"/>
    <lineage>
        <taxon>Eukaryota</taxon>
        <taxon>Metazoa</taxon>
        <taxon>Chordata</taxon>
        <taxon>Craniata</taxon>
        <taxon>Vertebrata</taxon>
        <taxon>Euteleostomi</taxon>
        <taxon>Actinopterygii</taxon>
        <taxon>Neopterygii</taxon>
        <taxon>Teleostei</taxon>
        <taxon>Neoteleostei</taxon>
        <taxon>Acanthomorphata</taxon>
        <taxon>Eupercaria</taxon>
        <taxon>Perciformes</taxon>
        <taxon>Notothenioidei</taxon>
        <taxon>Channichthyidae</taxon>
        <taxon>Champsocephalus</taxon>
    </lineage>
</organism>
<evidence type="ECO:0000313" key="2">
    <source>
        <dbReference type="Proteomes" id="UP001331515"/>
    </source>
</evidence>
<dbReference type="AlphaFoldDB" id="A0AAN8E500"/>
<reference evidence="1 2" key="1">
    <citation type="journal article" date="2023" name="Mol. Biol. Evol.">
        <title>Genomics of Secondarily Temperate Adaptation in the Only Non-Antarctic Icefish.</title>
        <authorList>
            <person name="Rivera-Colon A.G."/>
            <person name="Rayamajhi N."/>
            <person name="Minhas B.F."/>
            <person name="Madrigal G."/>
            <person name="Bilyk K.T."/>
            <person name="Yoon V."/>
            <person name="Hune M."/>
            <person name="Gregory S."/>
            <person name="Cheng C.H.C."/>
            <person name="Catchen J.M."/>
        </authorList>
    </citation>
    <scope>NUCLEOTIDE SEQUENCE [LARGE SCALE GENOMIC DNA]</scope>
    <source>
        <tissue evidence="1">White muscle</tissue>
    </source>
</reference>